<name>A0A558R3I4_9SPHN</name>
<dbReference type="Gene3D" id="3.50.30.50">
    <property type="entry name" value="Putative cyclase"/>
    <property type="match status" value="1"/>
</dbReference>
<dbReference type="EMBL" id="VNIM01000040">
    <property type="protein sequence ID" value="TVV73912.1"/>
    <property type="molecule type" value="Genomic_DNA"/>
</dbReference>
<dbReference type="PANTHER" id="PTHR34861:SF11">
    <property type="entry name" value="CYCLASE"/>
    <property type="match status" value="1"/>
</dbReference>
<keyword evidence="2" id="KW-1185">Reference proteome</keyword>
<protein>
    <submittedName>
        <fullName evidence="1">Cyclase family protein</fullName>
    </submittedName>
</protein>
<reference evidence="1 2" key="1">
    <citation type="submission" date="2019-07" db="EMBL/GenBank/DDBJ databases">
        <title>Sphingomonas solaris sp. nov., isolated from a solar panel from Boston, Massachusetts.</title>
        <authorList>
            <person name="Tanner K."/>
            <person name="Pascual J."/>
            <person name="Mancuso C."/>
            <person name="Pereto J."/>
            <person name="Khalil A."/>
            <person name="Vilanova C."/>
        </authorList>
    </citation>
    <scope>NUCLEOTIDE SEQUENCE [LARGE SCALE GENOMIC DNA]</scope>
    <source>
        <strain evidence="1 2">R4DWN</strain>
    </source>
</reference>
<dbReference type="GO" id="GO:0004061">
    <property type="term" value="F:arylformamidase activity"/>
    <property type="evidence" value="ECO:0007669"/>
    <property type="project" value="InterPro"/>
</dbReference>
<dbReference type="Proteomes" id="UP000318681">
    <property type="component" value="Unassembled WGS sequence"/>
</dbReference>
<dbReference type="RefSeq" id="WP_145151558.1">
    <property type="nucleotide sequence ID" value="NZ_VNIM01000040.1"/>
</dbReference>
<evidence type="ECO:0000313" key="2">
    <source>
        <dbReference type="Proteomes" id="UP000318681"/>
    </source>
</evidence>
<comment type="caution">
    <text evidence="1">The sequence shown here is derived from an EMBL/GenBank/DDBJ whole genome shotgun (WGS) entry which is preliminary data.</text>
</comment>
<sequence length="332" mass="35460">MKRWLKRPEGSNWGDFGADDQVGRMNLITPERRRAALAEAREGIAFLLGLPLDHPKGQIFPGRFPPRLAATSAGADRPMYDWTPSGGATDVVNDDRVTMDLQYSSQWDGLSHYGACFDADDDGIAEHVFYNGYRSDTHFTQPAEGVAPHAHALGIERLAQTCVQGRGVLVDVRDAGTPPHGRIGHAALMRAIEAQGADVAEGDLLCLYTGYGDLLLRDGAGVNRVALAACPGLDGGDPALLDWIGRSGLAAICADNPMVEKIDGLQRCTGKAMLPLHEHCLVKLGIHLGEFWWFGGIAPWLAAHGRAHFLLTAPPLNLPGAVGSPATPIGTV</sequence>
<dbReference type="PANTHER" id="PTHR34861">
    <property type="match status" value="1"/>
</dbReference>
<accession>A0A558R3I4</accession>
<dbReference type="SUPFAM" id="SSF102198">
    <property type="entry name" value="Putative cyclase"/>
    <property type="match status" value="1"/>
</dbReference>
<proteinExistence type="predicted"/>
<dbReference type="Pfam" id="PF04199">
    <property type="entry name" value="Cyclase"/>
    <property type="match status" value="1"/>
</dbReference>
<dbReference type="OrthoDB" id="7067800at2"/>
<dbReference type="GO" id="GO:0019441">
    <property type="term" value="P:L-tryptophan catabolic process to kynurenine"/>
    <property type="evidence" value="ECO:0007669"/>
    <property type="project" value="InterPro"/>
</dbReference>
<dbReference type="InterPro" id="IPR037175">
    <property type="entry name" value="KFase_sf"/>
</dbReference>
<dbReference type="AlphaFoldDB" id="A0A558R3I4"/>
<evidence type="ECO:0000313" key="1">
    <source>
        <dbReference type="EMBL" id="TVV73912.1"/>
    </source>
</evidence>
<organism evidence="1 2">
    <name type="scientific">Alterirhizorhabdus solaris</name>
    <dbReference type="NCBI Taxonomy" id="2529389"/>
    <lineage>
        <taxon>Bacteria</taxon>
        <taxon>Pseudomonadati</taxon>
        <taxon>Pseudomonadota</taxon>
        <taxon>Alphaproteobacteria</taxon>
        <taxon>Sphingomonadales</taxon>
        <taxon>Rhizorhabdaceae</taxon>
        <taxon>Alterirhizorhabdus</taxon>
    </lineage>
</organism>
<dbReference type="InterPro" id="IPR007325">
    <property type="entry name" value="KFase/CYL"/>
</dbReference>
<gene>
    <name evidence="1" type="ORF">FOY91_11190</name>
</gene>